<proteinExistence type="predicted"/>
<sequence>MILLPALLLLAPAASAPAPDVVVTSLRKLRIATQVDGGKVTGCHARVSSGDGGIDRAACAATVACFNGGVTQPEPLADCVEAKVAALVRERGGQ</sequence>
<evidence type="ECO:0000256" key="1">
    <source>
        <dbReference type="SAM" id="SignalP"/>
    </source>
</evidence>
<accession>A0AA42CQZ3</accession>
<comment type="caution">
    <text evidence="2">The sequence shown here is derived from an EMBL/GenBank/DDBJ whole genome shotgun (WGS) entry which is preliminary data.</text>
</comment>
<evidence type="ECO:0000313" key="3">
    <source>
        <dbReference type="Proteomes" id="UP001165565"/>
    </source>
</evidence>
<organism evidence="2 3">
    <name type="scientific">Sphingomonas lycopersici</name>
    <dbReference type="NCBI Taxonomy" id="2951807"/>
    <lineage>
        <taxon>Bacteria</taxon>
        <taxon>Pseudomonadati</taxon>
        <taxon>Pseudomonadota</taxon>
        <taxon>Alphaproteobacteria</taxon>
        <taxon>Sphingomonadales</taxon>
        <taxon>Sphingomonadaceae</taxon>
        <taxon>Sphingomonas</taxon>
    </lineage>
</organism>
<dbReference type="RefSeq" id="WP_265269304.1">
    <property type="nucleotide sequence ID" value="NZ_JANFAV010000009.1"/>
</dbReference>
<feature type="chain" id="PRO_5041314932" description="UrcA family protein" evidence="1">
    <location>
        <begin position="19"/>
        <end position="94"/>
    </location>
</feature>
<evidence type="ECO:0000313" key="2">
    <source>
        <dbReference type="EMBL" id="MCW6535804.1"/>
    </source>
</evidence>
<keyword evidence="3" id="KW-1185">Reference proteome</keyword>
<reference evidence="2" key="1">
    <citation type="submission" date="2022-06" db="EMBL/GenBank/DDBJ databases">
        <title>Sphingomonas sp. nov. isolated from rhizosphere soil of tomato.</title>
        <authorList>
            <person name="Dong H."/>
            <person name="Gao R."/>
        </authorList>
    </citation>
    <scope>NUCLEOTIDE SEQUENCE</scope>
    <source>
        <strain evidence="2">MMSM24</strain>
    </source>
</reference>
<protein>
    <recommendedName>
        <fullName evidence="4">UrcA family protein</fullName>
    </recommendedName>
</protein>
<name>A0AA42CQZ3_9SPHN</name>
<dbReference type="EMBL" id="JANFAV010000009">
    <property type="protein sequence ID" value="MCW6535804.1"/>
    <property type="molecule type" value="Genomic_DNA"/>
</dbReference>
<evidence type="ECO:0008006" key="4">
    <source>
        <dbReference type="Google" id="ProtNLM"/>
    </source>
</evidence>
<feature type="signal peptide" evidence="1">
    <location>
        <begin position="1"/>
        <end position="18"/>
    </location>
</feature>
<gene>
    <name evidence="2" type="ORF">NEE01_13555</name>
</gene>
<keyword evidence="1" id="KW-0732">Signal</keyword>
<dbReference type="AlphaFoldDB" id="A0AA42CQZ3"/>
<dbReference type="Proteomes" id="UP001165565">
    <property type="component" value="Unassembled WGS sequence"/>
</dbReference>